<evidence type="ECO:0000313" key="2">
    <source>
        <dbReference type="EMBL" id="TIH40844.1"/>
    </source>
</evidence>
<proteinExistence type="predicted"/>
<keyword evidence="1" id="KW-1133">Transmembrane helix</keyword>
<protein>
    <submittedName>
        <fullName evidence="2">Uncharacterized protein</fullName>
    </submittedName>
</protein>
<organism evidence="2 3">
    <name type="scientific">Subtercola vilae</name>
    <dbReference type="NCBI Taxonomy" id="2056433"/>
    <lineage>
        <taxon>Bacteria</taxon>
        <taxon>Bacillati</taxon>
        <taxon>Actinomycetota</taxon>
        <taxon>Actinomycetes</taxon>
        <taxon>Micrococcales</taxon>
        <taxon>Microbacteriaceae</taxon>
        <taxon>Subtercola</taxon>
    </lineage>
</organism>
<accession>A0A4V4RHP3</accession>
<gene>
    <name evidence="2" type="ORF">D4765_00040</name>
</gene>
<evidence type="ECO:0000256" key="1">
    <source>
        <dbReference type="SAM" id="Phobius"/>
    </source>
</evidence>
<feature type="transmembrane region" description="Helical" evidence="1">
    <location>
        <begin position="79"/>
        <end position="97"/>
    </location>
</feature>
<sequence>MIKSHVRAAVDTVSAMLRPVPIEPLYLVRGYSPAFRRMGFAYALLGVSGAVIPVMLLWGNWLGVVSRPWFGLLLATDQLLVEISFIVLVLSAQRFIFFRPRLMASGRAQL</sequence>
<reference evidence="2 3" key="1">
    <citation type="journal article" date="2019" name="Microorganisms">
        <title>Systematic Affiliation and Genome Analysis of Subtercola vilae DB165(T) with Particular Emphasis on Cold Adaptation of an Isolate from a High-Altitude Cold Volcano Lake.</title>
        <authorList>
            <person name="Villalobos A.S."/>
            <person name="Wiese J."/>
            <person name="Imhoff J.F."/>
            <person name="Dorador C."/>
            <person name="Keller A."/>
            <person name="Hentschel U."/>
        </authorList>
    </citation>
    <scope>NUCLEOTIDE SEQUENCE [LARGE SCALE GENOMIC DNA]</scope>
    <source>
        <strain evidence="2 3">DB165</strain>
    </source>
</reference>
<keyword evidence="1" id="KW-0472">Membrane</keyword>
<name>A0A4V4RHP3_9MICO</name>
<evidence type="ECO:0000313" key="3">
    <source>
        <dbReference type="Proteomes" id="UP000306192"/>
    </source>
</evidence>
<dbReference type="Proteomes" id="UP000306192">
    <property type="component" value="Unassembled WGS sequence"/>
</dbReference>
<keyword evidence="3" id="KW-1185">Reference proteome</keyword>
<dbReference type="AlphaFoldDB" id="A0A4V4RHP3"/>
<comment type="caution">
    <text evidence="2">The sequence shown here is derived from an EMBL/GenBank/DDBJ whole genome shotgun (WGS) entry which is preliminary data.</text>
</comment>
<dbReference type="RefSeq" id="WP_136640174.1">
    <property type="nucleotide sequence ID" value="NZ_QYRT01000001.1"/>
</dbReference>
<keyword evidence="1" id="KW-0812">Transmembrane</keyword>
<feature type="transmembrane region" description="Helical" evidence="1">
    <location>
        <begin position="39"/>
        <end position="59"/>
    </location>
</feature>
<dbReference type="EMBL" id="QYRT01000001">
    <property type="protein sequence ID" value="TIH40844.1"/>
    <property type="molecule type" value="Genomic_DNA"/>
</dbReference>